<feature type="region of interest" description="Disordered" evidence="1">
    <location>
        <begin position="73"/>
        <end position="94"/>
    </location>
</feature>
<reference evidence="4 5" key="1">
    <citation type="submission" date="2017-06" db="EMBL/GenBank/DDBJ databases">
        <title>Genome sequencing of cyanobaciteial culture collection at National Institute for Environmental Studies (NIES).</title>
        <authorList>
            <person name="Hirose Y."/>
            <person name="Shimura Y."/>
            <person name="Fujisawa T."/>
            <person name="Nakamura Y."/>
            <person name="Kawachi M."/>
        </authorList>
    </citation>
    <scope>NUCLEOTIDE SEQUENCE [LARGE SCALE GENOMIC DNA]</scope>
    <source>
        <strain evidence="4 5">NIES-4072</strain>
    </source>
</reference>
<evidence type="ECO:0000313" key="4">
    <source>
        <dbReference type="EMBL" id="GBG22472.1"/>
    </source>
</evidence>
<keyword evidence="2" id="KW-1133">Transmembrane helix</keyword>
<evidence type="ECO:0000256" key="1">
    <source>
        <dbReference type="SAM" id="MobiDB-lite"/>
    </source>
</evidence>
<feature type="signal peptide" evidence="3">
    <location>
        <begin position="1"/>
        <end position="29"/>
    </location>
</feature>
<dbReference type="NCBIfam" id="NF041742">
    <property type="entry name" value="WGxxGxxG_fam"/>
    <property type="match status" value="1"/>
</dbReference>
<protein>
    <recommendedName>
        <fullName evidence="6">WGxxGxxG-CTERM domain-containing protein</fullName>
    </recommendedName>
</protein>
<keyword evidence="5" id="KW-1185">Reference proteome</keyword>
<dbReference type="OrthoDB" id="490029at2"/>
<name>A0A2R5FUN0_NOSCO</name>
<evidence type="ECO:0000313" key="5">
    <source>
        <dbReference type="Proteomes" id="UP000245124"/>
    </source>
</evidence>
<dbReference type="AlphaFoldDB" id="A0A2R5FUN0"/>
<keyword evidence="2" id="KW-0472">Membrane</keyword>
<keyword evidence="2" id="KW-0812">Transmembrane</keyword>
<feature type="transmembrane region" description="Helical" evidence="2">
    <location>
        <begin position="53"/>
        <end position="71"/>
    </location>
</feature>
<organism evidence="4 5">
    <name type="scientific">Nostoc commune NIES-4072</name>
    <dbReference type="NCBI Taxonomy" id="2005467"/>
    <lineage>
        <taxon>Bacteria</taxon>
        <taxon>Bacillati</taxon>
        <taxon>Cyanobacteriota</taxon>
        <taxon>Cyanophyceae</taxon>
        <taxon>Nostocales</taxon>
        <taxon>Nostocaceae</taxon>
        <taxon>Nostoc</taxon>
    </lineage>
</organism>
<evidence type="ECO:0000256" key="3">
    <source>
        <dbReference type="SAM" id="SignalP"/>
    </source>
</evidence>
<feature type="chain" id="PRO_5015344644" description="WGxxGxxG-CTERM domain-containing protein" evidence="3">
    <location>
        <begin position="30"/>
        <end position="94"/>
    </location>
</feature>
<dbReference type="Proteomes" id="UP000245124">
    <property type="component" value="Unassembled WGS sequence"/>
</dbReference>
<keyword evidence="3" id="KW-0732">Signal</keyword>
<evidence type="ECO:0008006" key="6">
    <source>
        <dbReference type="Google" id="ProtNLM"/>
    </source>
</evidence>
<gene>
    <name evidence="4" type="ORF">NIES4072_61830</name>
</gene>
<evidence type="ECO:0000256" key="2">
    <source>
        <dbReference type="SAM" id="Phobius"/>
    </source>
</evidence>
<dbReference type="RefSeq" id="WP_109012200.1">
    <property type="nucleotide sequence ID" value="NZ_BDUD01000001.1"/>
</dbReference>
<dbReference type="NCBIfam" id="NF038039">
    <property type="entry name" value="WGxxGxxG-CTERM"/>
    <property type="match status" value="1"/>
</dbReference>
<dbReference type="EMBL" id="BDUD01000001">
    <property type="protein sequence ID" value="GBG22472.1"/>
    <property type="molecule type" value="Genomic_DNA"/>
</dbReference>
<accession>A0A2R5FUN0</accession>
<comment type="caution">
    <text evidence="4">The sequence shown here is derived from an EMBL/GenBank/DDBJ whole genome shotgun (WGS) entry which is preliminary data.</text>
</comment>
<sequence length="94" mass="9762">MKSNFIRAIGAGVLTLSMGILPLTLSAQAQTTTDPGANTGSGTTTYNNDRNGFDWGWLGLIGLAGLAGLAGKKSENQPTAYRDPNAPSATTYRD</sequence>
<proteinExistence type="predicted"/>